<evidence type="ECO:0000313" key="4">
    <source>
        <dbReference type="Proteomes" id="UP000596661"/>
    </source>
</evidence>
<dbReference type="InterPro" id="IPR000477">
    <property type="entry name" value="RT_dom"/>
</dbReference>
<dbReference type="Proteomes" id="UP000596661">
    <property type="component" value="Chromosome 2"/>
</dbReference>
<dbReference type="Gene3D" id="3.30.420.10">
    <property type="entry name" value="Ribonuclease H-like superfamily/Ribonuclease H"/>
    <property type="match status" value="1"/>
</dbReference>
<dbReference type="CDD" id="cd06222">
    <property type="entry name" value="RNase_H_like"/>
    <property type="match status" value="1"/>
</dbReference>
<protein>
    <recommendedName>
        <fullName evidence="2">Reverse transcriptase domain-containing protein</fullName>
    </recommendedName>
</protein>
<dbReference type="PROSITE" id="PS50878">
    <property type="entry name" value="RT_POL"/>
    <property type="match status" value="1"/>
</dbReference>
<dbReference type="CDD" id="cd01650">
    <property type="entry name" value="RT_nLTR_like"/>
    <property type="match status" value="1"/>
</dbReference>
<dbReference type="Gene3D" id="3.60.10.10">
    <property type="entry name" value="Endonuclease/exonuclease/phosphatase"/>
    <property type="match status" value="1"/>
</dbReference>
<dbReference type="InterPro" id="IPR044730">
    <property type="entry name" value="RNase_H-like_dom_plant"/>
</dbReference>
<dbReference type="InterPro" id="IPR026960">
    <property type="entry name" value="RVT-Znf"/>
</dbReference>
<dbReference type="SUPFAM" id="SSF53098">
    <property type="entry name" value="Ribonuclease H-like"/>
    <property type="match status" value="1"/>
</dbReference>
<dbReference type="Pfam" id="PF14392">
    <property type="entry name" value="zf-CCHC_4"/>
    <property type="match status" value="1"/>
</dbReference>
<dbReference type="GO" id="GO:0003676">
    <property type="term" value="F:nucleic acid binding"/>
    <property type="evidence" value="ECO:0007669"/>
    <property type="project" value="InterPro"/>
</dbReference>
<evidence type="ECO:0000313" key="3">
    <source>
        <dbReference type="EnsemblPlants" id="cds.evm.model.02.1026"/>
    </source>
</evidence>
<dbReference type="EnsemblPlants" id="evm.model.02.1026">
    <property type="protein sequence ID" value="cds.evm.model.02.1026"/>
    <property type="gene ID" value="evm.TU.02.1026"/>
</dbReference>
<dbReference type="PANTHER" id="PTHR33116">
    <property type="entry name" value="REVERSE TRANSCRIPTASE ZINC-BINDING DOMAIN-CONTAINING PROTEIN-RELATED-RELATED"/>
    <property type="match status" value="1"/>
</dbReference>
<dbReference type="SUPFAM" id="SSF56672">
    <property type="entry name" value="DNA/RNA polymerases"/>
    <property type="match status" value="1"/>
</dbReference>
<dbReference type="Gramene" id="evm.model.02.1026">
    <property type="protein sequence ID" value="cds.evm.model.02.1026"/>
    <property type="gene ID" value="evm.TU.02.1026"/>
</dbReference>
<feature type="region of interest" description="Disordered" evidence="1">
    <location>
        <begin position="1"/>
        <end position="27"/>
    </location>
</feature>
<organism evidence="3 4">
    <name type="scientific">Cannabis sativa</name>
    <name type="common">Hemp</name>
    <name type="synonym">Marijuana</name>
    <dbReference type="NCBI Taxonomy" id="3483"/>
    <lineage>
        <taxon>Eukaryota</taxon>
        <taxon>Viridiplantae</taxon>
        <taxon>Streptophyta</taxon>
        <taxon>Embryophyta</taxon>
        <taxon>Tracheophyta</taxon>
        <taxon>Spermatophyta</taxon>
        <taxon>Magnoliopsida</taxon>
        <taxon>eudicotyledons</taxon>
        <taxon>Gunneridae</taxon>
        <taxon>Pentapetalae</taxon>
        <taxon>rosids</taxon>
        <taxon>fabids</taxon>
        <taxon>Rosales</taxon>
        <taxon>Cannabaceae</taxon>
        <taxon>Cannabis</taxon>
    </lineage>
</organism>
<dbReference type="InterPro" id="IPR002156">
    <property type="entry name" value="RNaseH_domain"/>
</dbReference>
<dbReference type="Pfam" id="PF13966">
    <property type="entry name" value="zf-RVT"/>
    <property type="match status" value="1"/>
</dbReference>
<evidence type="ECO:0000256" key="1">
    <source>
        <dbReference type="SAM" id="MobiDB-lite"/>
    </source>
</evidence>
<dbReference type="InterPro" id="IPR005135">
    <property type="entry name" value="Endo/exonuclease/phosphatase"/>
</dbReference>
<proteinExistence type="predicted"/>
<accession>A0A803NRX4</accession>
<dbReference type="InterPro" id="IPR043502">
    <property type="entry name" value="DNA/RNA_pol_sf"/>
</dbReference>
<dbReference type="SUPFAM" id="SSF56219">
    <property type="entry name" value="DNase I-like"/>
    <property type="match status" value="1"/>
</dbReference>
<dbReference type="InterPro" id="IPR025836">
    <property type="entry name" value="Zn_knuckle_CX2CX4HX4C"/>
</dbReference>
<reference evidence="3" key="1">
    <citation type="submission" date="2018-11" db="EMBL/GenBank/DDBJ databases">
        <authorList>
            <person name="Grassa J C."/>
        </authorList>
    </citation>
    <scope>NUCLEOTIDE SEQUENCE [LARGE SCALE GENOMIC DNA]</scope>
</reference>
<dbReference type="PANTHER" id="PTHR33116:SF86">
    <property type="entry name" value="REVERSE TRANSCRIPTASE DOMAIN-CONTAINING PROTEIN"/>
    <property type="match status" value="1"/>
</dbReference>
<dbReference type="GO" id="GO:0004523">
    <property type="term" value="F:RNA-DNA hybrid ribonuclease activity"/>
    <property type="evidence" value="ECO:0007669"/>
    <property type="project" value="InterPro"/>
</dbReference>
<feature type="compositionally biased region" description="Basic and acidic residues" evidence="1">
    <location>
        <begin position="1"/>
        <end position="11"/>
    </location>
</feature>
<evidence type="ECO:0000259" key="2">
    <source>
        <dbReference type="PROSITE" id="PS50878"/>
    </source>
</evidence>
<dbReference type="EMBL" id="UZAU01000154">
    <property type="status" value="NOT_ANNOTATED_CDS"/>
    <property type="molecule type" value="Genomic_DNA"/>
</dbReference>
<dbReference type="InterPro" id="IPR012337">
    <property type="entry name" value="RNaseH-like_sf"/>
</dbReference>
<dbReference type="Pfam" id="PF13456">
    <property type="entry name" value="RVT_3"/>
    <property type="match status" value="1"/>
</dbReference>
<dbReference type="InterPro" id="IPR036397">
    <property type="entry name" value="RNaseH_sf"/>
</dbReference>
<sequence length="1942" mass="222366">MEKGGQEDRGMCSETTENHPTGGSKEVEMTEPFLDGEVVASPLTGTHEDTLDGVNEEDAEMEAVRQQFLDSMSMELEADFELSDDIVKKGVLAKIFGRRSLSKSKVKEILGGIWRLKGNWKMKTLRARDGIWGFFFDNEEDKSFILKQRPWLVNGLLLNIRDWPANGIWQEVNMAEARYWVEAHGLPTPYLTWENNDVVARKVGVYIDFDRAPRSTIARRGFLKFMVDLRIDQKLVAGFYLNISRDRKEWIQFKYHKLPAICFNCGMVGHLFKCEKPTEFAFPPIGKAVPLYGAWIKAGVPIPSCFDSALPQLRRGRPETSRPTRAPTSSKMDKGKKVISANDNDPSMVADHGTMHQINVGEVGSNEAAAISEGKIQKLKKVGGNQSLDGCSYLRNTSTMHGEKRGLRPRAHPMNRINNDKRDEGVIMSFMANIGPTRDQMVEIPHEEVCKSRKPHSFPEPTLVEWPINKGLVEVVNEIMDPSKGVNASAQQTITCNDITLASNGPIITGQKKRKAAEWVIPIVQSPNAEKSSCSLPSLEIACYSAGSKGGVDSGSTSKQRQIKRICATMRQSQMRENGKWRKTVWWRLRLRRFRTLKWARRRPLSSPHTRHETTIVELFWFTRGPKILPLNAWIQRYKPECVFLMETKCVEEGIKKVGNSLGFRNFSVSPAAGNAGGYALLWNEEINLSIKMVEDGVFYATVWDPGKQFEWTLIAAYGTPYDNHRRVFWEIIASEVVNLNQPWLLMGDLNVLANPDEKMGGFTWQNNRFHGMLTRERLDCAIASHDWLLEYQFAEVTNHPITVSDHGFIVLDIGNGRRKKFKPFRYFDAWSREASCNEVIKEAWKSDLEARNESLTQRCQRTRKALQSWKITTFGNCDRRIKETENRLAWIQNQTISPSLSAEEDTLRRNLSELWFRKESMWKQQSKENWLKLGDRNSKFFHTSTIIRQRRNKIQEIRDKHGHWVYDEKEVAGVFFQFYKDLFTSSNSQIDESFEQLFQAKVTVEENMDLRKVPDSMENENAIANLHPLKSPRPDGLPGCFYRRHWQVVRDSVIKMVQLFFSRGVMDNTLNFTHICLIPKVEKPESVEKFRPISLYNFGYKIISKILATRLRAVMDKLVSPVQAAFIPGRWIAESSILTQELVQTIRKKKGKGGLMAIKLDMHKAYDRLEWNFILKVLQANGFDEKVCKLLMKCVKSVTYSLLINGFTHRKIYPKRGIRQGDPLSPFLFLLCHEVLAKLLAKAQGEGNLHGIRISRSAPAISHLMFADDTILFARANMENALTIMRCLEMYETWSGQKCSKPKTSVLFSSNMEAPRKAAILKALQVQECLGNEMHLGNPFVFKRQKREEYKRLKESLMKRLEGWKLKLLSFAGRATLIQSVALSLPIYTMSSCKVPLSTCWELDALIQKYWWTGDATKDRYHAVISWDKLCKPKVDGGLGFRRLEDTNQALISKLAWHVASNSKKLWVQCLKAKYCKDQSFWSIEPRGNDSTIWKGILQSRGILRSSSTSIPGKGESIDIWTQLWIPWLSYNEFRELLEGCRDRFPTLQTVADLSLNGNEWNCDFLHQIFGQQMGDRICKIKRLLCDYNDMLIWKNAQDGRFTTKRAYSELVKLNTSQRSVKWEMIWNSKLHPRVSMMLWRVMGGCIPVRANMKFLSDKGCVLCDGELESTKHLFWDCPFGRALWFSGPFPVGSMNSGDHDLSQIVGHLGDQCKEEERGKFLTFVGTLFDTIWFSRNAVFFRGNQVSVLSARHKMLHKMEEFISVQGNFQDCNDLHHFSREKVWCVPNTVHGFFVTDASWKEGRAGIAVGCQDRQSGKWLWSAKAMDAESAMEAEALAVFWALQMGSECGFCSIAVASDALLLVQSLTARKLPPCWKSRAVVAKIWSLFDVFTSCVFIHLNRIDNGQADALAKLARNNESFLNFKLREGSPFVIPNYVFFN</sequence>
<dbReference type="Pfam" id="PF03372">
    <property type="entry name" value="Exo_endo_phos"/>
    <property type="match status" value="1"/>
</dbReference>
<keyword evidence="4" id="KW-1185">Reference proteome</keyword>
<feature type="region of interest" description="Disordered" evidence="1">
    <location>
        <begin position="312"/>
        <end position="338"/>
    </location>
</feature>
<feature type="domain" description="Reverse transcriptase" evidence="2">
    <location>
        <begin position="1060"/>
        <end position="1327"/>
    </location>
</feature>
<reference evidence="3" key="2">
    <citation type="submission" date="2021-03" db="UniProtKB">
        <authorList>
            <consortium name="EnsemblPlants"/>
        </authorList>
    </citation>
    <scope>IDENTIFICATION</scope>
</reference>
<name>A0A803NRX4_CANSA</name>
<dbReference type="Pfam" id="PF00078">
    <property type="entry name" value="RVT_1"/>
    <property type="match status" value="1"/>
</dbReference>
<dbReference type="InterPro" id="IPR036691">
    <property type="entry name" value="Endo/exonu/phosph_ase_sf"/>
</dbReference>